<dbReference type="Proteomes" id="UP001189429">
    <property type="component" value="Unassembled WGS sequence"/>
</dbReference>
<feature type="region of interest" description="Disordered" evidence="1">
    <location>
        <begin position="487"/>
        <end position="528"/>
    </location>
</feature>
<feature type="region of interest" description="Disordered" evidence="1">
    <location>
        <begin position="314"/>
        <end position="353"/>
    </location>
</feature>
<keyword evidence="2" id="KW-0812">Transmembrane</keyword>
<sequence>MALCIMVTVPLPKPDGGLGPARLPAFAGASGARRRSRATRQVRRLTWHRAMRVRAGFSRGAGILDLAKFYDRVMMRSALSWLGKGRPLARRQNAAGDALARAPGGSAHAGLLEAKRSAAARRKTGSAAGDAETARILHLTLAESDIALERAAGARSVGCDASGGSELGASGAPAASSCRAAGLAKVMMRSALSWLGKGRPLARRQNAAGDACKAGLLEAKRSAAARRKTGSAAGDAETARIMHLTLAESDIALERAAGARNVGRDASGGRWLGASLIADPVVGAARSVGGARALLSLGERSARGGQVRWGPFEGRAAEPESATWSQAQEGTEGRGRRFRAGAGEASRPRPAARMGSCQFGYDAALAIERLARPEPARLAARGALEQGEGAGERLAGGLFSSGAGSDGSRAGWVFVLRREGGQVLRGARGAAPLARGPLRLARGGGDCAFHFLSSCSAAPMGALSNCVGAIRQATDIGHALAKGAATGRPRKRRWNELGGQGDAGATKAMAREPRSARATETERRAREGDEEVDCLANVGAEACRRNNLDGVSAALWQELEEVAGDQLEGQGKEPERRARPEEGTPGRGGAAYGRALALKLLQEVEKVYGVDEDWILALGGRAGGAKVEAATGEADGRGRLPSAAEDLGGGGVRSLLRWLPRDLARLRLDFKWCTLGDEVGGRQGRRRRRRRLLGGQGPASRRSLQGVVAFVLRRGGGRAPPAPVAPGISIGAFKIDWARAVGLGVGAEFTGALLRRLAGMLPGRSRAQKSGARAVAARLPSSLARLHLGLRGCGVGAAGITIPWWLSALWKWVCPAVLVGITIVTLLDNPDLMGATTSKPFPEGSGYLPIWSIKIGWLLGASPLIVCFAILILSDGAVGRMGKRISGKLSGKSMGSDSSEDSSSESS</sequence>
<evidence type="ECO:0000313" key="4">
    <source>
        <dbReference type="Proteomes" id="UP001189429"/>
    </source>
</evidence>
<keyword evidence="2" id="KW-0472">Membrane</keyword>
<proteinExistence type="predicted"/>
<feature type="transmembrane region" description="Helical" evidence="2">
    <location>
        <begin position="855"/>
        <end position="874"/>
    </location>
</feature>
<dbReference type="EMBL" id="CAUYUJ010018270">
    <property type="protein sequence ID" value="CAK0882101.1"/>
    <property type="molecule type" value="Genomic_DNA"/>
</dbReference>
<organism evidence="3 4">
    <name type="scientific">Prorocentrum cordatum</name>
    <dbReference type="NCBI Taxonomy" id="2364126"/>
    <lineage>
        <taxon>Eukaryota</taxon>
        <taxon>Sar</taxon>
        <taxon>Alveolata</taxon>
        <taxon>Dinophyceae</taxon>
        <taxon>Prorocentrales</taxon>
        <taxon>Prorocentraceae</taxon>
        <taxon>Prorocentrum</taxon>
    </lineage>
</organism>
<keyword evidence="4" id="KW-1185">Reference proteome</keyword>
<protein>
    <submittedName>
        <fullName evidence="3">Uncharacterized protein</fullName>
    </submittedName>
</protein>
<gene>
    <name evidence="3" type="ORF">PCOR1329_LOCUS64735</name>
</gene>
<evidence type="ECO:0000256" key="2">
    <source>
        <dbReference type="SAM" id="Phobius"/>
    </source>
</evidence>
<feature type="compositionally biased region" description="Basic and acidic residues" evidence="1">
    <location>
        <begin position="509"/>
        <end position="527"/>
    </location>
</feature>
<keyword evidence="2" id="KW-1133">Transmembrane helix</keyword>
<comment type="caution">
    <text evidence="3">The sequence shown here is derived from an EMBL/GenBank/DDBJ whole genome shotgun (WGS) entry which is preliminary data.</text>
</comment>
<evidence type="ECO:0000256" key="1">
    <source>
        <dbReference type="SAM" id="MobiDB-lite"/>
    </source>
</evidence>
<evidence type="ECO:0000313" key="3">
    <source>
        <dbReference type="EMBL" id="CAK0882101.1"/>
    </source>
</evidence>
<accession>A0ABN9WBD3</accession>
<reference evidence="3" key="1">
    <citation type="submission" date="2023-10" db="EMBL/GenBank/DDBJ databases">
        <authorList>
            <person name="Chen Y."/>
            <person name="Shah S."/>
            <person name="Dougan E. K."/>
            <person name="Thang M."/>
            <person name="Chan C."/>
        </authorList>
    </citation>
    <scope>NUCLEOTIDE SEQUENCE [LARGE SCALE GENOMIC DNA]</scope>
</reference>
<name>A0ABN9WBD3_9DINO</name>
<feature type="compositionally biased region" description="Basic and acidic residues" evidence="1">
    <location>
        <begin position="570"/>
        <end position="584"/>
    </location>
</feature>
<feature type="region of interest" description="Disordered" evidence="1">
    <location>
        <begin position="564"/>
        <end position="589"/>
    </location>
</feature>